<evidence type="ECO:0000313" key="10">
    <source>
        <dbReference type="EMBL" id="PRY54557.1"/>
    </source>
</evidence>
<feature type="domain" description="MacB-like periplasmic core" evidence="9">
    <location>
        <begin position="25"/>
        <end position="250"/>
    </location>
</feature>
<dbReference type="OrthoDB" id="9770036at2"/>
<keyword evidence="11" id="KW-1185">Reference proteome</keyword>
<dbReference type="PANTHER" id="PTHR30572">
    <property type="entry name" value="MEMBRANE COMPONENT OF TRANSPORTER-RELATED"/>
    <property type="match status" value="1"/>
</dbReference>
<dbReference type="InterPro" id="IPR050250">
    <property type="entry name" value="Macrolide_Exporter_MacB"/>
</dbReference>
<evidence type="ECO:0000259" key="9">
    <source>
        <dbReference type="Pfam" id="PF12704"/>
    </source>
</evidence>
<evidence type="ECO:0000259" key="8">
    <source>
        <dbReference type="Pfam" id="PF02687"/>
    </source>
</evidence>
<feature type="transmembrane region" description="Helical" evidence="7">
    <location>
        <begin position="374"/>
        <end position="397"/>
    </location>
</feature>
<dbReference type="EMBL" id="PVTH01000002">
    <property type="protein sequence ID" value="PRY54557.1"/>
    <property type="molecule type" value="Genomic_DNA"/>
</dbReference>
<keyword evidence="2" id="KW-1003">Cell membrane</keyword>
<dbReference type="InterPro" id="IPR025857">
    <property type="entry name" value="MacB_PCD"/>
</dbReference>
<dbReference type="Pfam" id="PF12704">
    <property type="entry name" value="MacB_PCD"/>
    <property type="match status" value="1"/>
</dbReference>
<protein>
    <submittedName>
        <fullName evidence="10">Putative ABC transport system permease protein</fullName>
    </submittedName>
</protein>
<accession>A0A2T0U9P5</accession>
<evidence type="ECO:0000256" key="7">
    <source>
        <dbReference type="SAM" id="Phobius"/>
    </source>
</evidence>
<evidence type="ECO:0000256" key="3">
    <source>
        <dbReference type="ARBA" id="ARBA00022692"/>
    </source>
</evidence>
<dbReference type="AlphaFoldDB" id="A0A2T0U9P5"/>
<organism evidence="10 11">
    <name type="scientific">Arcticibacter pallidicorallinus</name>
    <dbReference type="NCBI Taxonomy" id="1259464"/>
    <lineage>
        <taxon>Bacteria</taxon>
        <taxon>Pseudomonadati</taxon>
        <taxon>Bacteroidota</taxon>
        <taxon>Sphingobacteriia</taxon>
        <taxon>Sphingobacteriales</taxon>
        <taxon>Sphingobacteriaceae</taxon>
        <taxon>Arcticibacter</taxon>
    </lineage>
</organism>
<reference evidence="10 11" key="1">
    <citation type="submission" date="2018-03" db="EMBL/GenBank/DDBJ databases">
        <title>Genomic Encyclopedia of Type Strains, Phase III (KMG-III): the genomes of soil and plant-associated and newly described type strains.</title>
        <authorList>
            <person name="Whitman W."/>
        </authorList>
    </citation>
    <scope>NUCLEOTIDE SEQUENCE [LARGE SCALE GENOMIC DNA]</scope>
    <source>
        <strain evidence="10 11">CGMCC 1.9313</strain>
    </source>
</reference>
<dbReference type="GO" id="GO:0022857">
    <property type="term" value="F:transmembrane transporter activity"/>
    <property type="evidence" value="ECO:0007669"/>
    <property type="project" value="TreeGrafter"/>
</dbReference>
<feature type="transmembrane region" description="Helical" evidence="7">
    <location>
        <begin position="26"/>
        <end position="46"/>
    </location>
</feature>
<keyword evidence="3 7" id="KW-0812">Transmembrane</keyword>
<evidence type="ECO:0000256" key="1">
    <source>
        <dbReference type="ARBA" id="ARBA00004651"/>
    </source>
</evidence>
<dbReference type="RefSeq" id="WP_106291849.1">
    <property type="nucleotide sequence ID" value="NZ_PVTH01000002.1"/>
</dbReference>
<dbReference type="PANTHER" id="PTHR30572:SF4">
    <property type="entry name" value="ABC TRANSPORTER PERMEASE YTRF"/>
    <property type="match status" value="1"/>
</dbReference>
<keyword evidence="5 7" id="KW-0472">Membrane</keyword>
<dbReference type="InterPro" id="IPR003838">
    <property type="entry name" value="ABC3_permease_C"/>
</dbReference>
<evidence type="ECO:0000313" key="11">
    <source>
        <dbReference type="Proteomes" id="UP000238034"/>
    </source>
</evidence>
<comment type="caution">
    <text evidence="10">The sequence shown here is derived from an EMBL/GenBank/DDBJ whole genome shotgun (WGS) entry which is preliminary data.</text>
</comment>
<evidence type="ECO:0000256" key="5">
    <source>
        <dbReference type="ARBA" id="ARBA00023136"/>
    </source>
</evidence>
<dbReference type="Proteomes" id="UP000238034">
    <property type="component" value="Unassembled WGS sequence"/>
</dbReference>
<feature type="domain" description="ABC3 transporter permease C-terminal" evidence="8">
    <location>
        <begin position="293"/>
        <end position="407"/>
    </location>
</feature>
<comment type="subcellular location">
    <subcellularLocation>
        <location evidence="1">Cell membrane</location>
        <topology evidence="1">Multi-pass membrane protein</topology>
    </subcellularLocation>
</comment>
<feature type="transmembrane region" description="Helical" evidence="7">
    <location>
        <begin position="339"/>
        <end position="362"/>
    </location>
</feature>
<gene>
    <name evidence="10" type="ORF">B0I27_102324</name>
</gene>
<sequence length="414" mass="44604">MPISNNYKENVRVALQSVKSNKLRTLLTAAIIAIGLMALVGILTSIDAIKSSLNSTFSRMGANSFTIRNRGGGIRFGGPGEQPKRHPSITFREAVAFKERFDYPAIVSVNTFASQGATAKYASEKTNPNINILGGDREYITTGGYSLSDGRNFSKSEVDYGANVVIIGEEIKTRLFANLNPIDKFILLGNNKYKIIGIFEKKGSGASFGGDKICVVPLLKARQISTSARPSYTITVMSLDSRQTESTIGEATALFRNIRGLSAGKDDNFEITKSDAIVQTLLQNIKWVTIGAIVIAFVTLVGASIGLMNIMLVSVTERTREIGIRKAIGANPTLIRQQFLYEAIVICLIGGVAGIVLGILIGNVVAMALEASFIIPWLWMAVGVVLCIVVGIISGIYPASKASRLDPVEALRYE</sequence>
<name>A0A2T0U9P5_9SPHI</name>
<dbReference type="GO" id="GO:0005886">
    <property type="term" value="C:plasma membrane"/>
    <property type="evidence" value="ECO:0007669"/>
    <property type="project" value="UniProtKB-SubCell"/>
</dbReference>
<feature type="transmembrane region" description="Helical" evidence="7">
    <location>
        <begin position="287"/>
        <end position="315"/>
    </location>
</feature>
<comment type="similarity">
    <text evidence="6">Belongs to the ABC-4 integral membrane protein family.</text>
</comment>
<keyword evidence="4 7" id="KW-1133">Transmembrane helix</keyword>
<evidence type="ECO:0000256" key="4">
    <source>
        <dbReference type="ARBA" id="ARBA00022989"/>
    </source>
</evidence>
<proteinExistence type="inferred from homology"/>
<dbReference type="Pfam" id="PF02687">
    <property type="entry name" value="FtsX"/>
    <property type="match status" value="1"/>
</dbReference>
<evidence type="ECO:0000256" key="6">
    <source>
        <dbReference type="ARBA" id="ARBA00038076"/>
    </source>
</evidence>
<evidence type="ECO:0000256" key="2">
    <source>
        <dbReference type="ARBA" id="ARBA00022475"/>
    </source>
</evidence>